<organism evidence="2 3">
    <name type="scientific">Paraburkholderia bengalensis</name>
    <dbReference type="NCBI Taxonomy" id="2747562"/>
    <lineage>
        <taxon>Bacteria</taxon>
        <taxon>Pseudomonadati</taxon>
        <taxon>Pseudomonadota</taxon>
        <taxon>Betaproteobacteria</taxon>
        <taxon>Burkholderiales</taxon>
        <taxon>Burkholderiaceae</taxon>
        <taxon>Paraburkholderia</taxon>
    </lineage>
</organism>
<dbReference type="PANTHER" id="PTHR43162:SF1">
    <property type="entry name" value="PRESTALK A DIFFERENTIATION PROTEIN A"/>
    <property type="match status" value="1"/>
</dbReference>
<dbReference type="InterPro" id="IPR016040">
    <property type="entry name" value="NAD(P)-bd_dom"/>
</dbReference>
<evidence type="ECO:0000259" key="1">
    <source>
        <dbReference type="Pfam" id="PF13460"/>
    </source>
</evidence>
<dbReference type="Gene3D" id="3.90.25.10">
    <property type="entry name" value="UDP-galactose 4-epimerase, domain 1"/>
    <property type="match status" value="1"/>
</dbReference>
<dbReference type="Pfam" id="PF13460">
    <property type="entry name" value="NAD_binding_10"/>
    <property type="match status" value="1"/>
</dbReference>
<dbReference type="SUPFAM" id="SSF51735">
    <property type="entry name" value="NAD(P)-binding Rossmann-fold domains"/>
    <property type="match status" value="1"/>
</dbReference>
<sequence>MFVIFGATGRVGRSTAAALRHAGHAVRAVARDPSQCEALTRIGCEVVRGDLDDEASMHRALDGAVAVQMLCPVPPQEPDPAAAMRNTIDTAARVLRAHPHLHVVALSDYGAELDADTGITMLFHYLEAAFRDAAPRLTLLRAAEHMQNWARVLPAALATGRLPSLHHPIDRLFPTVSAHDVGSVAAQLLSDGPARDGVRVVSVEGPRRYAAKDVARVLGEASGCDVVALALPRDQWEPTLSRAGLNANHAKLIVDLYDAQNAQRIDVEAGVGERRFGTTELREVFDALVQANNAR</sequence>
<dbReference type="InterPro" id="IPR051604">
    <property type="entry name" value="Ergot_Alk_Oxidoreductase"/>
</dbReference>
<name>A0ABU8IX77_9BURK</name>
<gene>
    <name evidence="2" type="ORF">H3V53_23400</name>
</gene>
<proteinExistence type="predicted"/>
<reference evidence="2 3" key="1">
    <citation type="journal article" date="2022" name="Arch. Microbiol.">
        <title>Paraburkholderia bengalensis sp. nov. isolated from roots of Oryza sativa, IR64.</title>
        <authorList>
            <person name="Nag P."/>
            <person name="Mondal N."/>
            <person name="Sarkar J."/>
            <person name="Das S."/>
        </authorList>
    </citation>
    <scope>NUCLEOTIDE SEQUENCE [LARGE SCALE GENOMIC DNA]</scope>
    <source>
        <strain evidence="2 3">IR64_4_BI</strain>
    </source>
</reference>
<accession>A0ABU8IX77</accession>
<protein>
    <submittedName>
        <fullName evidence="2">NAD(P)H-binding protein</fullName>
    </submittedName>
</protein>
<dbReference type="Gene3D" id="3.40.50.720">
    <property type="entry name" value="NAD(P)-binding Rossmann-like Domain"/>
    <property type="match status" value="1"/>
</dbReference>
<dbReference type="Proteomes" id="UP001386437">
    <property type="component" value="Unassembled WGS sequence"/>
</dbReference>
<dbReference type="PANTHER" id="PTHR43162">
    <property type="match status" value="1"/>
</dbReference>
<evidence type="ECO:0000313" key="3">
    <source>
        <dbReference type="Proteomes" id="UP001386437"/>
    </source>
</evidence>
<evidence type="ECO:0000313" key="2">
    <source>
        <dbReference type="EMBL" id="MEI6000044.1"/>
    </source>
</evidence>
<dbReference type="InterPro" id="IPR036291">
    <property type="entry name" value="NAD(P)-bd_dom_sf"/>
</dbReference>
<dbReference type="EMBL" id="JACFYJ010000043">
    <property type="protein sequence ID" value="MEI6000044.1"/>
    <property type="molecule type" value="Genomic_DNA"/>
</dbReference>
<dbReference type="RefSeq" id="WP_336600021.1">
    <property type="nucleotide sequence ID" value="NZ_JACFYJ010000043.1"/>
</dbReference>
<feature type="domain" description="NAD(P)-binding" evidence="1">
    <location>
        <begin position="6"/>
        <end position="191"/>
    </location>
</feature>
<keyword evidence="3" id="KW-1185">Reference proteome</keyword>
<comment type="caution">
    <text evidence="2">The sequence shown here is derived from an EMBL/GenBank/DDBJ whole genome shotgun (WGS) entry which is preliminary data.</text>
</comment>